<reference evidence="10" key="1">
    <citation type="submission" date="2017-09" db="EMBL/GenBank/DDBJ databases">
        <title>Depth-based differentiation of microbial function through sediment-hosted aquifers and enrichment of novel symbionts in the deep terrestrial subsurface.</title>
        <authorList>
            <person name="Probst A.J."/>
            <person name="Ladd B."/>
            <person name="Jarett J.K."/>
            <person name="Geller-Mcgrath D.E."/>
            <person name="Sieber C.M.K."/>
            <person name="Emerson J.B."/>
            <person name="Anantharaman K."/>
            <person name="Thomas B.C."/>
            <person name="Malmstrom R."/>
            <person name="Stieglmeier M."/>
            <person name="Klingl A."/>
            <person name="Woyke T."/>
            <person name="Ryan C.M."/>
            <person name="Banfield J.F."/>
        </authorList>
    </citation>
    <scope>NUCLEOTIDE SEQUENCE [LARGE SCALE GENOMIC DNA]</scope>
</reference>
<feature type="transmembrane region" description="Helical" evidence="8">
    <location>
        <begin position="161"/>
        <end position="190"/>
    </location>
</feature>
<evidence type="ECO:0000256" key="6">
    <source>
        <dbReference type="ARBA" id="ARBA00022989"/>
    </source>
</evidence>
<comment type="subcellular location">
    <subcellularLocation>
        <location evidence="1">Cell membrane</location>
        <topology evidence="1">Multi-pass membrane protein</topology>
    </subcellularLocation>
</comment>
<feature type="transmembrane region" description="Helical" evidence="8">
    <location>
        <begin position="294"/>
        <end position="311"/>
    </location>
</feature>
<dbReference type="PANTHER" id="PTHR33908:SF3">
    <property type="entry name" value="UNDECAPRENYL PHOSPHATE-ALPHA-4-AMINO-4-DEOXY-L-ARABINOSE ARABINOSYL TRANSFERASE"/>
    <property type="match status" value="1"/>
</dbReference>
<keyword evidence="3" id="KW-0328">Glycosyltransferase</keyword>
<evidence type="ECO:0000256" key="8">
    <source>
        <dbReference type="SAM" id="Phobius"/>
    </source>
</evidence>
<feature type="transmembrane region" description="Helical" evidence="8">
    <location>
        <begin position="317"/>
        <end position="334"/>
    </location>
</feature>
<evidence type="ECO:0000256" key="5">
    <source>
        <dbReference type="ARBA" id="ARBA00022692"/>
    </source>
</evidence>
<feature type="transmembrane region" description="Helical" evidence="8">
    <location>
        <begin position="12"/>
        <end position="30"/>
    </location>
</feature>
<protein>
    <recommendedName>
        <fullName evidence="11">Glycosyltransferase RgtA/B/C/D-like domain-containing protein</fullName>
    </recommendedName>
</protein>
<evidence type="ECO:0000256" key="7">
    <source>
        <dbReference type="ARBA" id="ARBA00023136"/>
    </source>
</evidence>
<dbReference type="GO" id="GO:0009103">
    <property type="term" value="P:lipopolysaccharide biosynthetic process"/>
    <property type="evidence" value="ECO:0007669"/>
    <property type="project" value="UniProtKB-ARBA"/>
</dbReference>
<evidence type="ECO:0008006" key="11">
    <source>
        <dbReference type="Google" id="ProtNLM"/>
    </source>
</evidence>
<dbReference type="PANTHER" id="PTHR33908">
    <property type="entry name" value="MANNOSYLTRANSFERASE YKCB-RELATED"/>
    <property type="match status" value="1"/>
</dbReference>
<dbReference type="AlphaFoldDB" id="A0A2M7QJ38"/>
<evidence type="ECO:0000256" key="2">
    <source>
        <dbReference type="ARBA" id="ARBA00022475"/>
    </source>
</evidence>
<keyword evidence="6 8" id="KW-1133">Transmembrane helix</keyword>
<keyword evidence="5 8" id="KW-0812">Transmembrane</keyword>
<sequence>MKNNDFKLTKHIFLILFLIFFFLFNAYQIIKNTSPFFDWDESIYAQVGKEMIQKKSFFVPLWQGRAWLDKPPLPSLVYGLTQLIPIKPEISTRLITLLLSCITLILLYLFTFHNIKKILPSLLTVIITAFIPIFLQRTQALNVDVFLLLGWLGYVLYHDRFWISTLFLLVAVLSKSLLGFYPIGIFVLFHTYQLLTKQINQGKFIHLIKRLLYQCFIASVWFIVMYLFYGQEFIRYHFIESHFKRVTASIEQHFGQRTFYIDIIIDQLKWLIIPGIVSGIILTYTYIKNKNMKQYLFTLFFIPWFIFLNLTKTKIAWYIYPVLPQFALLSSYPLTFFKNKLINTVYFIGALFILFNYINPFSGILTSSYSQLEDHHRIATNAKVNKCEKLFVLVGDNTRTSYATLKSMNLVISTTTWWGNHPSIAYYSQAKTTFIYNTKQAIDKYINLNNKSCLIIEKNDLSLFPPISKARIVSTNNKTYILFKGK</sequence>
<feature type="transmembrane region" description="Helical" evidence="8">
    <location>
        <begin position="90"/>
        <end position="110"/>
    </location>
</feature>
<feature type="transmembrane region" description="Helical" evidence="8">
    <location>
        <begin position="122"/>
        <end position="141"/>
    </location>
</feature>
<feature type="transmembrane region" description="Helical" evidence="8">
    <location>
        <begin position="268"/>
        <end position="287"/>
    </location>
</feature>
<dbReference type="GO" id="GO:0016763">
    <property type="term" value="F:pentosyltransferase activity"/>
    <property type="evidence" value="ECO:0007669"/>
    <property type="project" value="TreeGrafter"/>
</dbReference>
<dbReference type="Proteomes" id="UP000229401">
    <property type="component" value="Unassembled WGS sequence"/>
</dbReference>
<accession>A0A2M7QJ38</accession>
<feature type="transmembrane region" description="Helical" evidence="8">
    <location>
        <begin position="211"/>
        <end position="229"/>
    </location>
</feature>
<keyword evidence="4" id="KW-0808">Transferase</keyword>
<dbReference type="GO" id="GO:0010041">
    <property type="term" value="P:response to iron(III) ion"/>
    <property type="evidence" value="ECO:0007669"/>
    <property type="project" value="TreeGrafter"/>
</dbReference>
<dbReference type="EMBL" id="PFLI01000057">
    <property type="protein sequence ID" value="PIY72319.1"/>
    <property type="molecule type" value="Genomic_DNA"/>
</dbReference>
<evidence type="ECO:0000256" key="4">
    <source>
        <dbReference type="ARBA" id="ARBA00022679"/>
    </source>
</evidence>
<feature type="transmembrane region" description="Helical" evidence="8">
    <location>
        <begin position="341"/>
        <end position="358"/>
    </location>
</feature>
<keyword evidence="7 8" id="KW-0472">Membrane</keyword>
<evidence type="ECO:0000313" key="10">
    <source>
        <dbReference type="Proteomes" id="UP000229401"/>
    </source>
</evidence>
<comment type="caution">
    <text evidence="9">The sequence shown here is derived from an EMBL/GenBank/DDBJ whole genome shotgun (WGS) entry which is preliminary data.</text>
</comment>
<evidence type="ECO:0000256" key="3">
    <source>
        <dbReference type="ARBA" id="ARBA00022676"/>
    </source>
</evidence>
<dbReference type="InterPro" id="IPR050297">
    <property type="entry name" value="LipidA_mod_glycosyltrf_83"/>
</dbReference>
<dbReference type="GO" id="GO:0005886">
    <property type="term" value="C:plasma membrane"/>
    <property type="evidence" value="ECO:0007669"/>
    <property type="project" value="UniProtKB-SubCell"/>
</dbReference>
<evidence type="ECO:0000256" key="1">
    <source>
        <dbReference type="ARBA" id="ARBA00004651"/>
    </source>
</evidence>
<evidence type="ECO:0000313" key="9">
    <source>
        <dbReference type="EMBL" id="PIY72319.1"/>
    </source>
</evidence>
<organism evidence="9 10">
    <name type="scientific">Candidatus Roizmanbacteria bacterium CG_4_10_14_0_8_um_filter_33_9</name>
    <dbReference type="NCBI Taxonomy" id="1974826"/>
    <lineage>
        <taxon>Bacteria</taxon>
        <taxon>Candidatus Roizmaniibacteriota</taxon>
    </lineage>
</organism>
<name>A0A2M7QJ38_9BACT</name>
<proteinExistence type="predicted"/>
<keyword evidence="2" id="KW-1003">Cell membrane</keyword>
<gene>
    <name evidence="9" type="ORF">COY87_01575</name>
</gene>